<dbReference type="InterPro" id="IPR008271">
    <property type="entry name" value="Ser/Thr_kinase_AS"/>
</dbReference>
<feature type="domain" description="Protein kinase" evidence="1">
    <location>
        <begin position="1"/>
        <end position="170"/>
    </location>
</feature>
<dbReference type="PROSITE" id="PS00108">
    <property type="entry name" value="PROTEIN_KINASE_ST"/>
    <property type="match status" value="1"/>
</dbReference>
<keyword evidence="2" id="KW-0418">Kinase</keyword>
<evidence type="ECO:0000313" key="3">
    <source>
        <dbReference type="Proteomes" id="UP000053477"/>
    </source>
</evidence>
<sequence>KEIKVWASLDHENVVPLLGYFTVGNNKLPRLVSSWMEDGTMTDYMRTFPRCSFLTQKMLIGIASGLAFLHEKGVVHADLKTPNILISKAKTPLLTDFGLSAVVGQSKSTATRSSTNNLGGTVRWMAREFFVVSSHPDATHKHDKKTDVWAYGMVIYARELTNCSEPFIDF</sequence>
<dbReference type="Gene3D" id="1.10.510.10">
    <property type="entry name" value="Transferase(Phosphotransferase) domain 1"/>
    <property type="match status" value="1"/>
</dbReference>
<proteinExistence type="predicted"/>
<feature type="non-terminal residue" evidence="2">
    <location>
        <position position="1"/>
    </location>
</feature>
<accession>A0A0H2RWX6</accession>
<dbReference type="SUPFAM" id="SSF56112">
    <property type="entry name" value="Protein kinase-like (PK-like)"/>
    <property type="match status" value="1"/>
</dbReference>
<dbReference type="Pfam" id="PF00069">
    <property type="entry name" value="Pkinase"/>
    <property type="match status" value="1"/>
</dbReference>
<keyword evidence="2" id="KW-0808">Transferase</keyword>
<dbReference type="GO" id="GO:0005524">
    <property type="term" value="F:ATP binding"/>
    <property type="evidence" value="ECO:0007669"/>
    <property type="project" value="InterPro"/>
</dbReference>
<dbReference type="OrthoDB" id="4062651at2759"/>
<dbReference type="EMBL" id="KQ085952">
    <property type="protein sequence ID" value="KLO13908.1"/>
    <property type="molecule type" value="Genomic_DNA"/>
</dbReference>
<reference evidence="2 3" key="1">
    <citation type="submission" date="2015-04" db="EMBL/GenBank/DDBJ databases">
        <title>Complete genome sequence of Schizopora paradoxa KUC8140, a cosmopolitan wood degrader in East Asia.</title>
        <authorList>
            <consortium name="DOE Joint Genome Institute"/>
            <person name="Min B."/>
            <person name="Park H."/>
            <person name="Jang Y."/>
            <person name="Kim J.-J."/>
            <person name="Kim K.H."/>
            <person name="Pangilinan J."/>
            <person name="Lipzen A."/>
            <person name="Riley R."/>
            <person name="Grigoriev I.V."/>
            <person name="Spatafora J.W."/>
            <person name="Choi I.-G."/>
        </authorList>
    </citation>
    <scope>NUCLEOTIDE SEQUENCE [LARGE SCALE GENOMIC DNA]</scope>
    <source>
        <strain evidence="2 3">KUC8140</strain>
    </source>
</reference>
<evidence type="ECO:0000259" key="1">
    <source>
        <dbReference type="PROSITE" id="PS50011"/>
    </source>
</evidence>
<name>A0A0H2RWX6_9AGAM</name>
<evidence type="ECO:0000313" key="2">
    <source>
        <dbReference type="EMBL" id="KLO13908.1"/>
    </source>
</evidence>
<dbReference type="AlphaFoldDB" id="A0A0H2RWX6"/>
<dbReference type="Proteomes" id="UP000053477">
    <property type="component" value="Unassembled WGS sequence"/>
</dbReference>
<dbReference type="GO" id="GO:0004674">
    <property type="term" value="F:protein serine/threonine kinase activity"/>
    <property type="evidence" value="ECO:0007669"/>
    <property type="project" value="TreeGrafter"/>
</dbReference>
<protein>
    <submittedName>
        <fullName evidence="2">Kinase-like protein</fullName>
    </submittedName>
</protein>
<keyword evidence="3" id="KW-1185">Reference proteome</keyword>
<dbReference type="PANTHER" id="PTHR44329">
    <property type="entry name" value="SERINE/THREONINE-PROTEIN KINASE TNNI3K-RELATED"/>
    <property type="match status" value="1"/>
</dbReference>
<dbReference type="InterPro" id="IPR000719">
    <property type="entry name" value="Prot_kinase_dom"/>
</dbReference>
<dbReference type="InterPro" id="IPR011009">
    <property type="entry name" value="Kinase-like_dom_sf"/>
</dbReference>
<dbReference type="InterPro" id="IPR051681">
    <property type="entry name" value="Ser/Thr_Kinases-Pseudokinases"/>
</dbReference>
<gene>
    <name evidence="2" type="ORF">SCHPADRAFT_827339</name>
</gene>
<dbReference type="STRING" id="27342.A0A0H2RWX6"/>
<organism evidence="2 3">
    <name type="scientific">Schizopora paradoxa</name>
    <dbReference type="NCBI Taxonomy" id="27342"/>
    <lineage>
        <taxon>Eukaryota</taxon>
        <taxon>Fungi</taxon>
        <taxon>Dikarya</taxon>
        <taxon>Basidiomycota</taxon>
        <taxon>Agaricomycotina</taxon>
        <taxon>Agaricomycetes</taxon>
        <taxon>Hymenochaetales</taxon>
        <taxon>Schizoporaceae</taxon>
        <taxon>Schizopora</taxon>
    </lineage>
</organism>
<dbReference type="InParanoid" id="A0A0H2RWX6"/>
<dbReference type="PROSITE" id="PS50011">
    <property type="entry name" value="PROTEIN_KINASE_DOM"/>
    <property type="match status" value="1"/>
</dbReference>
<dbReference type="SMART" id="SM00220">
    <property type="entry name" value="S_TKc"/>
    <property type="match status" value="1"/>
</dbReference>